<gene>
    <name evidence="5" type="ORF">CDEB00056_LOCUS13469</name>
</gene>
<evidence type="ECO:0000256" key="3">
    <source>
        <dbReference type="SAM" id="SignalP"/>
    </source>
</evidence>
<protein>
    <recommendedName>
        <fullName evidence="4">Glutamine amidotransferase type-2 domain-containing protein</fullName>
    </recommendedName>
</protein>
<feature type="signal peptide" evidence="3">
    <location>
        <begin position="1"/>
        <end position="22"/>
    </location>
</feature>
<name>A0A7S3Q7U1_9STRA</name>
<evidence type="ECO:0000256" key="2">
    <source>
        <dbReference type="SAM" id="MobiDB-lite"/>
    </source>
</evidence>
<dbReference type="PANTHER" id="PTHR42824:SF1">
    <property type="entry name" value="GLUTAMINE AMIDOTRANSFERASE YAFJ-RELATED"/>
    <property type="match status" value="1"/>
</dbReference>
<feature type="compositionally biased region" description="Polar residues" evidence="2">
    <location>
        <begin position="49"/>
        <end position="61"/>
    </location>
</feature>
<accession>A0A7S3Q7U1</accession>
<feature type="compositionally biased region" description="Pro residues" evidence="2">
    <location>
        <begin position="38"/>
        <end position="48"/>
    </location>
</feature>
<dbReference type="Gene3D" id="3.60.20.10">
    <property type="entry name" value="Glutamine Phosphoribosylpyrophosphate, subunit 1, domain 1"/>
    <property type="match status" value="1"/>
</dbReference>
<dbReference type="AlphaFoldDB" id="A0A7S3Q7U1"/>
<dbReference type="PANTHER" id="PTHR42824">
    <property type="entry name" value="GLUTAMINE AMIDOTRANSFERASE"/>
    <property type="match status" value="1"/>
</dbReference>
<feature type="chain" id="PRO_5030869024" description="Glutamine amidotransferase type-2 domain-containing protein" evidence="3">
    <location>
        <begin position="23"/>
        <end position="428"/>
    </location>
</feature>
<reference evidence="5" key="1">
    <citation type="submission" date="2021-01" db="EMBL/GenBank/DDBJ databases">
        <authorList>
            <person name="Corre E."/>
            <person name="Pelletier E."/>
            <person name="Niang G."/>
            <person name="Scheremetjew M."/>
            <person name="Finn R."/>
            <person name="Kale V."/>
            <person name="Holt S."/>
            <person name="Cochrane G."/>
            <person name="Meng A."/>
            <person name="Brown T."/>
            <person name="Cohen L."/>
        </authorList>
    </citation>
    <scope>NUCLEOTIDE SEQUENCE</scope>
    <source>
        <strain evidence="5">MM31A-1</strain>
    </source>
</reference>
<dbReference type="CDD" id="cd01908">
    <property type="entry name" value="YafJ"/>
    <property type="match status" value="1"/>
</dbReference>
<dbReference type="InterPro" id="IPR026869">
    <property type="entry name" value="EgtC-like"/>
</dbReference>
<dbReference type="InterPro" id="IPR017932">
    <property type="entry name" value="GATase_2_dom"/>
</dbReference>
<evidence type="ECO:0000256" key="1">
    <source>
        <dbReference type="ARBA" id="ARBA00022962"/>
    </source>
</evidence>
<dbReference type="PROSITE" id="PS51278">
    <property type="entry name" value="GATASE_TYPE_2"/>
    <property type="match status" value="1"/>
</dbReference>
<organism evidence="5">
    <name type="scientific">Chaetoceros debilis</name>
    <dbReference type="NCBI Taxonomy" id="122233"/>
    <lineage>
        <taxon>Eukaryota</taxon>
        <taxon>Sar</taxon>
        <taxon>Stramenopiles</taxon>
        <taxon>Ochrophyta</taxon>
        <taxon>Bacillariophyta</taxon>
        <taxon>Coscinodiscophyceae</taxon>
        <taxon>Chaetocerotophycidae</taxon>
        <taxon>Chaetocerotales</taxon>
        <taxon>Chaetocerotaceae</taxon>
        <taxon>Chaetoceros</taxon>
    </lineage>
</organism>
<dbReference type="InterPro" id="IPR029055">
    <property type="entry name" value="Ntn_hydrolases_N"/>
</dbReference>
<keyword evidence="1" id="KW-0315">Glutamine amidotransferase</keyword>
<sequence>MKSSKLAAAFFACVLPVKFSSGFGVSSSSFRKHEYRPTPTPTPTPTPPQLSTSRIKNSATRHNNRHHPSLNPSEAQTQTSTSLQCQLLGMNCAEPTDFTFSFKGFKMRGGETDVHCHGWGLVLYEGRGIRAFHDPEPCSSSPIAELVSNHSMRTLNMISHIRYATQGTVCLENVHPFHREMWGIQWTFAHNGDVPLFNSKRGHVLPWIGKVDEEDKMEQKDDRCEVRYHERIYNPIGDTDSEKIFCSIINALKAKFNSLPSLPALYEYIEELLDEITSHDKDGTILNFLLGCGEHVQFAYSWPGSRPGSNVWNGLHYLVREPPFKSASLTDCDYGVDFDKLTNENDRVAVIATKPLTLNEDWIEFERGQLILFEAGIPHLTPAEGFEPELSGHGLDSACLPQVNAKKLEEDMRRYKVKRSFFAAGAGI</sequence>
<evidence type="ECO:0000259" key="4">
    <source>
        <dbReference type="PROSITE" id="PS51278"/>
    </source>
</evidence>
<dbReference type="Pfam" id="PF13230">
    <property type="entry name" value="GATase_4"/>
    <property type="match status" value="2"/>
</dbReference>
<dbReference type="SUPFAM" id="SSF56235">
    <property type="entry name" value="N-terminal nucleophile aminohydrolases (Ntn hydrolases)"/>
    <property type="match status" value="1"/>
</dbReference>
<feature type="region of interest" description="Disordered" evidence="2">
    <location>
        <begin position="30"/>
        <end position="78"/>
    </location>
</feature>
<evidence type="ECO:0000313" key="5">
    <source>
        <dbReference type="EMBL" id="CAE0468616.1"/>
    </source>
</evidence>
<dbReference type="EMBL" id="HBIO01017521">
    <property type="protein sequence ID" value="CAE0468616.1"/>
    <property type="molecule type" value="Transcribed_RNA"/>
</dbReference>
<keyword evidence="3" id="KW-0732">Signal</keyword>
<feature type="domain" description="Glutamine amidotransferase type-2" evidence="4">
    <location>
        <begin position="85"/>
        <end position="376"/>
    </location>
</feature>
<proteinExistence type="predicted"/>